<comment type="similarity">
    <text evidence="1">In the C-terminal section; belongs to the class-I pyridoxal-phosphate-dependent aminotransferase family.</text>
</comment>
<dbReference type="InterPro" id="IPR015421">
    <property type="entry name" value="PyrdxlP-dep_Trfase_major"/>
</dbReference>
<feature type="domain" description="HTH gntR-type" evidence="6">
    <location>
        <begin position="10"/>
        <end position="76"/>
    </location>
</feature>
<dbReference type="GO" id="GO:0003700">
    <property type="term" value="F:DNA-binding transcription factor activity"/>
    <property type="evidence" value="ECO:0007669"/>
    <property type="project" value="InterPro"/>
</dbReference>
<evidence type="ECO:0000256" key="5">
    <source>
        <dbReference type="ARBA" id="ARBA00023163"/>
    </source>
</evidence>
<keyword evidence="2" id="KW-0663">Pyridoxal phosphate</keyword>
<dbReference type="PANTHER" id="PTHR46577:SF1">
    <property type="entry name" value="HTH-TYPE TRANSCRIPTIONAL REGULATORY PROTEIN GABR"/>
    <property type="match status" value="1"/>
</dbReference>
<dbReference type="PROSITE" id="PS50949">
    <property type="entry name" value="HTH_GNTR"/>
    <property type="match status" value="1"/>
</dbReference>
<dbReference type="CDD" id="cd00609">
    <property type="entry name" value="AAT_like"/>
    <property type="match status" value="1"/>
</dbReference>
<dbReference type="OrthoDB" id="9802328at2"/>
<dbReference type="InterPro" id="IPR015422">
    <property type="entry name" value="PyrdxlP-dep_Trfase_small"/>
</dbReference>
<organism evidence="7 8">
    <name type="scientific">Fusobacterium necrogenes</name>
    <dbReference type="NCBI Taxonomy" id="858"/>
    <lineage>
        <taxon>Bacteria</taxon>
        <taxon>Fusobacteriati</taxon>
        <taxon>Fusobacteriota</taxon>
        <taxon>Fusobacteriia</taxon>
        <taxon>Fusobacteriales</taxon>
        <taxon>Fusobacteriaceae</taxon>
        <taxon>Fusobacterium</taxon>
    </lineage>
</organism>
<keyword evidence="4" id="KW-0238">DNA-binding</keyword>
<dbReference type="EC" id="2.6.1.39" evidence="7"/>
<proteinExistence type="inferred from homology"/>
<protein>
    <submittedName>
        <fullName evidence="7">2-aminoadipate transaminase</fullName>
        <ecNumber evidence="7">2.6.1.39</ecNumber>
    </submittedName>
</protein>
<keyword evidence="7" id="KW-0032">Aminotransferase</keyword>
<dbReference type="GO" id="GO:0030170">
    <property type="term" value="F:pyridoxal phosphate binding"/>
    <property type="evidence" value="ECO:0007669"/>
    <property type="project" value="InterPro"/>
</dbReference>
<dbReference type="Gene3D" id="3.90.1150.10">
    <property type="entry name" value="Aspartate Aminotransferase, domain 1"/>
    <property type="match status" value="1"/>
</dbReference>
<dbReference type="PANTHER" id="PTHR46577">
    <property type="entry name" value="HTH-TYPE TRANSCRIPTIONAL REGULATORY PROTEIN GABR"/>
    <property type="match status" value="1"/>
</dbReference>
<name>A0A377GYS6_9FUSO</name>
<evidence type="ECO:0000313" key="7">
    <source>
        <dbReference type="EMBL" id="STO31912.1"/>
    </source>
</evidence>
<dbReference type="SUPFAM" id="SSF53383">
    <property type="entry name" value="PLP-dependent transferases"/>
    <property type="match status" value="1"/>
</dbReference>
<dbReference type="InterPro" id="IPR051446">
    <property type="entry name" value="HTH_trans_reg/aminotransferase"/>
</dbReference>
<dbReference type="Proteomes" id="UP000255328">
    <property type="component" value="Unassembled WGS sequence"/>
</dbReference>
<dbReference type="CDD" id="cd07377">
    <property type="entry name" value="WHTH_GntR"/>
    <property type="match status" value="1"/>
</dbReference>
<evidence type="ECO:0000256" key="2">
    <source>
        <dbReference type="ARBA" id="ARBA00022898"/>
    </source>
</evidence>
<keyword evidence="7" id="KW-0808">Transferase</keyword>
<dbReference type="Pfam" id="PF00155">
    <property type="entry name" value="Aminotran_1_2"/>
    <property type="match status" value="1"/>
</dbReference>
<evidence type="ECO:0000256" key="3">
    <source>
        <dbReference type="ARBA" id="ARBA00023015"/>
    </source>
</evidence>
<dbReference type="SUPFAM" id="SSF46785">
    <property type="entry name" value="Winged helix' DNA-binding domain"/>
    <property type="match status" value="1"/>
</dbReference>
<evidence type="ECO:0000256" key="1">
    <source>
        <dbReference type="ARBA" id="ARBA00005384"/>
    </source>
</evidence>
<dbReference type="RefSeq" id="WP_115270644.1">
    <property type="nucleotide sequence ID" value="NZ_UGGU01000003.1"/>
</dbReference>
<dbReference type="Pfam" id="PF00392">
    <property type="entry name" value="GntR"/>
    <property type="match status" value="1"/>
</dbReference>
<keyword evidence="3" id="KW-0805">Transcription regulation</keyword>
<evidence type="ECO:0000313" key="8">
    <source>
        <dbReference type="Proteomes" id="UP000255328"/>
    </source>
</evidence>
<dbReference type="InterPro" id="IPR000524">
    <property type="entry name" value="Tscrpt_reg_HTH_GntR"/>
</dbReference>
<keyword evidence="8" id="KW-1185">Reference proteome</keyword>
<dbReference type="SMART" id="SM00345">
    <property type="entry name" value="HTH_GNTR"/>
    <property type="match status" value="1"/>
</dbReference>
<dbReference type="InterPro" id="IPR004839">
    <property type="entry name" value="Aminotransferase_I/II_large"/>
</dbReference>
<reference evidence="7 8" key="1">
    <citation type="submission" date="2018-06" db="EMBL/GenBank/DDBJ databases">
        <authorList>
            <consortium name="Pathogen Informatics"/>
            <person name="Doyle S."/>
        </authorList>
    </citation>
    <scope>NUCLEOTIDE SEQUENCE [LARGE SCALE GENOMIC DNA]</scope>
    <source>
        <strain evidence="7 8">NCTC10723</strain>
    </source>
</reference>
<dbReference type="GO" id="GO:0003677">
    <property type="term" value="F:DNA binding"/>
    <property type="evidence" value="ECO:0007669"/>
    <property type="project" value="UniProtKB-KW"/>
</dbReference>
<dbReference type="Gene3D" id="1.10.10.10">
    <property type="entry name" value="Winged helix-like DNA-binding domain superfamily/Winged helix DNA-binding domain"/>
    <property type="match status" value="1"/>
</dbReference>
<sequence length="463" mass="53376">MNNLKLFPGDTLYLKLYNFLKKDIEDKKILSKLPSIRKLAKDFNISIFTVIKAYELLEKDEYVASKKGSGFFIKNNRNQHIFYSEDYMANEDFKYNYFNENCTIDFSSASPKSNFFPIEILKDSINKILDTDGEKALLYEVPQGNINFRKTIVNNLKSFNIFTNLDNIQIISGAQQGINLLSQILIQSGDIVVIENPTYKGAINSFLNSGASIKKISIEEDGINLDELESFLKFNKIKLLYTIPIFQNPTGVTLSEKKKIKLLKLAAKYDFYILEDDSSSDIYFNKKILPLKNFDNNNRVIYIKSYSKVFMPGFRLGFMITPNSLINEIVRAKYSSDISTSGLNQRVFQHFLENNIWEEYTEKLRIHFKEKQLFLIEKLSNIDKISFSKPQGGLSFWIKLPNNITGEAVYFKLIKQGVKIIPGVVFSNDFSNYIRLSFAQCSLEDIDRGVEILRSTIEELNSL</sequence>
<accession>A0A377GYS6</accession>
<dbReference type="EMBL" id="UGGU01000003">
    <property type="protein sequence ID" value="STO31912.1"/>
    <property type="molecule type" value="Genomic_DNA"/>
</dbReference>
<evidence type="ECO:0000256" key="4">
    <source>
        <dbReference type="ARBA" id="ARBA00023125"/>
    </source>
</evidence>
<dbReference type="InterPro" id="IPR036388">
    <property type="entry name" value="WH-like_DNA-bd_sf"/>
</dbReference>
<evidence type="ECO:0000259" key="6">
    <source>
        <dbReference type="PROSITE" id="PS50949"/>
    </source>
</evidence>
<dbReference type="GO" id="GO:0047536">
    <property type="term" value="F:2-aminoadipate transaminase activity"/>
    <property type="evidence" value="ECO:0007669"/>
    <property type="project" value="UniProtKB-EC"/>
</dbReference>
<dbReference type="Gene3D" id="3.40.640.10">
    <property type="entry name" value="Type I PLP-dependent aspartate aminotransferase-like (Major domain)"/>
    <property type="match status" value="1"/>
</dbReference>
<keyword evidence="5" id="KW-0804">Transcription</keyword>
<dbReference type="InterPro" id="IPR015424">
    <property type="entry name" value="PyrdxlP-dep_Trfase"/>
</dbReference>
<dbReference type="InterPro" id="IPR036390">
    <property type="entry name" value="WH_DNA-bd_sf"/>
</dbReference>
<gene>
    <name evidence="7" type="primary">lysN</name>
    <name evidence="7" type="ORF">NCTC10723_01375</name>
</gene>
<dbReference type="AlphaFoldDB" id="A0A377GYS6"/>